<dbReference type="KEGG" id="tng:GSTEN00029880G001"/>
<comment type="caution">
    <text evidence="1">The sequence shown here is derived from an EMBL/GenBank/DDBJ whole genome shotgun (WGS) entry which is preliminary data.</text>
</comment>
<reference evidence="1" key="2">
    <citation type="submission" date="2004-02" db="EMBL/GenBank/DDBJ databases">
        <authorList>
            <consortium name="Genoscope"/>
            <consortium name="Whitehead Institute Centre for Genome Research"/>
        </authorList>
    </citation>
    <scope>NUCLEOTIDE SEQUENCE</scope>
</reference>
<accession>Q4RS40</accession>
<evidence type="ECO:0000313" key="1">
    <source>
        <dbReference type="EMBL" id="CAG08792.1"/>
    </source>
</evidence>
<reference evidence="1" key="1">
    <citation type="journal article" date="2004" name="Nature">
        <title>Genome duplication in the teleost fish Tetraodon nigroviridis reveals the early vertebrate proto-karyotype.</title>
        <authorList>
            <person name="Jaillon O."/>
            <person name="Aury J.-M."/>
            <person name="Brunet F."/>
            <person name="Petit J.-L."/>
            <person name="Stange-Thomann N."/>
            <person name="Mauceli E."/>
            <person name="Bouneau L."/>
            <person name="Fischer C."/>
            <person name="Ozouf-Costaz C."/>
            <person name="Bernot A."/>
            <person name="Nicaud S."/>
            <person name="Jaffe D."/>
            <person name="Fisher S."/>
            <person name="Lutfalla G."/>
            <person name="Dossat C."/>
            <person name="Segurens B."/>
            <person name="Dasilva C."/>
            <person name="Salanoubat M."/>
            <person name="Levy M."/>
            <person name="Boudet N."/>
            <person name="Castellano S."/>
            <person name="Anthouard V."/>
            <person name="Jubin C."/>
            <person name="Castelli V."/>
            <person name="Katinka M."/>
            <person name="Vacherie B."/>
            <person name="Biemont C."/>
            <person name="Skalli Z."/>
            <person name="Cattolico L."/>
            <person name="Poulain J."/>
            <person name="De Berardinis V."/>
            <person name="Cruaud C."/>
            <person name="Duprat S."/>
            <person name="Brottier P."/>
            <person name="Coutanceau J.-P."/>
            <person name="Gouzy J."/>
            <person name="Parra G."/>
            <person name="Lardier G."/>
            <person name="Chapple C."/>
            <person name="McKernan K.J."/>
            <person name="McEwan P."/>
            <person name="Bosak S."/>
            <person name="Kellis M."/>
            <person name="Volff J.-N."/>
            <person name="Guigo R."/>
            <person name="Zody M.C."/>
            <person name="Mesirov J."/>
            <person name="Lindblad-Toh K."/>
            <person name="Birren B."/>
            <person name="Nusbaum C."/>
            <person name="Kahn D."/>
            <person name="Robinson-Rechavi M."/>
            <person name="Laudet V."/>
            <person name="Schachter V."/>
            <person name="Quetier F."/>
            <person name="Saurin W."/>
            <person name="Scarpelli C."/>
            <person name="Wincker P."/>
            <person name="Lander E.S."/>
            <person name="Weissenbach J."/>
            <person name="Roest Crollius H."/>
        </authorList>
    </citation>
    <scope>NUCLEOTIDE SEQUENCE [LARGE SCALE GENOMIC DNA]</scope>
</reference>
<dbReference type="AlphaFoldDB" id="Q4RS40"/>
<name>Q4RS40_TETNG</name>
<organism evidence="1">
    <name type="scientific">Tetraodon nigroviridis</name>
    <name type="common">Spotted green pufferfish</name>
    <name type="synonym">Chelonodon nigroviridis</name>
    <dbReference type="NCBI Taxonomy" id="99883"/>
    <lineage>
        <taxon>Eukaryota</taxon>
        <taxon>Metazoa</taxon>
        <taxon>Chordata</taxon>
        <taxon>Craniata</taxon>
        <taxon>Vertebrata</taxon>
        <taxon>Euteleostomi</taxon>
        <taxon>Actinopterygii</taxon>
        <taxon>Neopterygii</taxon>
        <taxon>Teleostei</taxon>
        <taxon>Neoteleostei</taxon>
        <taxon>Acanthomorphata</taxon>
        <taxon>Eupercaria</taxon>
        <taxon>Tetraodontiformes</taxon>
        <taxon>Tetradontoidea</taxon>
        <taxon>Tetraodontidae</taxon>
        <taxon>Tetraodon</taxon>
    </lineage>
</organism>
<protein>
    <submittedName>
        <fullName evidence="1">(spotted green pufferfish) hypothetical protein</fullName>
    </submittedName>
</protein>
<gene>
    <name evidence="1" type="ORF">GSTENG00029880001</name>
</gene>
<dbReference type="EMBL" id="CAAE01015001">
    <property type="protein sequence ID" value="CAG08792.1"/>
    <property type="molecule type" value="Genomic_DNA"/>
</dbReference>
<proteinExistence type="predicted"/>
<sequence length="52" mass="5810">MGSLVNDDKTGVQKPLWRVLEPESFSAAEQQVRTCFRSRLWSSEESAAVPGK</sequence>